<dbReference type="CDD" id="cd04301">
    <property type="entry name" value="NAT_SF"/>
    <property type="match status" value="1"/>
</dbReference>
<evidence type="ECO:0000313" key="4">
    <source>
        <dbReference type="EMBL" id="RQP25070.1"/>
    </source>
</evidence>
<dbReference type="GO" id="GO:0016747">
    <property type="term" value="F:acyltransferase activity, transferring groups other than amino-acyl groups"/>
    <property type="evidence" value="ECO:0007669"/>
    <property type="project" value="InterPro"/>
</dbReference>
<gene>
    <name evidence="4" type="ORF">DZC73_09455</name>
</gene>
<name>A0A3N7HS34_9BURK</name>
<keyword evidence="5" id="KW-1185">Reference proteome</keyword>
<organism evidence="4 5">
    <name type="scientific">Piscinibacter terrae</name>
    <dbReference type="NCBI Taxonomy" id="2496871"/>
    <lineage>
        <taxon>Bacteria</taxon>
        <taxon>Pseudomonadati</taxon>
        <taxon>Pseudomonadota</taxon>
        <taxon>Betaproteobacteria</taxon>
        <taxon>Burkholderiales</taxon>
        <taxon>Sphaerotilaceae</taxon>
        <taxon>Piscinibacter</taxon>
    </lineage>
</organism>
<proteinExistence type="predicted"/>
<sequence length="194" mass="22516">MRHALNTLSGWMGLGPMHTEPAQLEHAPLTMRRILEHNSRDFQALVSFILANPQYRLETEQRHPSRDDALKALYELPPRAKAAQKYLWGIWRGDELVGFVEVIRHWPQAHYLYIGQLMIGQRWQRLGHGRTVLRMLAERSGSWSGIRRWRLAVVASQSSALAFWKAMSFTDTGQRENMPGYLVPLVMMERMAPR</sequence>
<reference evidence="4 5" key="2">
    <citation type="submission" date="2018-12" db="EMBL/GenBank/DDBJ databases">
        <title>Rhizobacter gummiphilus sp. nov., a rubber-degrading bacterium isolated from the soil of a botanical garden in Japan.</title>
        <authorList>
            <person name="Shunsuke S.S."/>
        </authorList>
    </citation>
    <scope>NUCLEOTIDE SEQUENCE [LARGE SCALE GENOMIC DNA]</scope>
    <source>
        <strain evidence="4 5">S-16</strain>
    </source>
</reference>
<dbReference type="Pfam" id="PF00583">
    <property type="entry name" value="Acetyltransf_1"/>
    <property type="match status" value="1"/>
</dbReference>
<evidence type="ECO:0000256" key="1">
    <source>
        <dbReference type="ARBA" id="ARBA00022679"/>
    </source>
</evidence>
<accession>A0A3N7HS34</accession>
<keyword evidence="2" id="KW-0012">Acyltransferase</keyword>
<evidence type="ECO:0000313" key="5">
    <source>
        <dbReference type="Proteomes" id="UP000267464"/>
    </source>
</evidence>
<dbReference type="PANTHER" id="PTHR43877">
    <property type="entry name" value="AMINOALKYLPHOSPHONATE N-ACETYLTRANSFERASE-RELATED-RELATED"/>
    <property type="match status" value="1"/>
</dbReference>
<dbReference type="InterPro" id="IPR000182">
    <property type="entry name" value="GNAT_dom"/>
</dbReference>
<dbReference type="PROSITE" id="PS51186">
    <property type="entry name" value="GNAT"/>
    <property type="match status" value="1"/>
</dbReference>
<reference evidence="4 5" key="1">
    <citation type="submission" date="2018-08" db="EMBL/GenBank/DDBJ databases">
        <authorList>
            <person name="Khan S.A."/>
            <person name="Jeon C.O."/>
            <person name="Chun B.H."/>
            <person name="Jeong S.E."/>
        </authorList>
    </citation>
    <scope>NUCLEOTIDE SEQUENCE [LARGE SCALE GENOMIC DNA]</scope>
    <source>
        <strain evidence="4 5">S-16</strain>
    </source>
</reference>
<keyword evidence="1 4" id="KW-0808">Transferase</keyword>
<comment type="caution">
    <text evidence="4">The sequence shown here is derived from an EMBL/GenBank/DDBJ whole genome shotgun (WGS) entry which is preliminary data.</text>
</comment>
<feature type="domain" description="N-acetyltransferase" evidence="3">
    <location>
        <begin position="29"/>
        <end position="193"/>
    </location>
</feature>
<dbReference type="Proteomes" id="UP000267464">
    <property type="component" value="Unassembled WGS sequence"/>
</dbReference>
<dbReference type="EMBL" id="QUSW01000002">
    <property type="protein sequence ID" value="RQP25070.1"/>
    <property type="molecule type" value="Genomic_DNA"/>
</dbReference>
<dbReference type="AlphaFoldDB" id="A0A3N7HS34"/>
<dbReference type="InterPro" id="IPR050832">
    <property type="entry name" value="Bact_Acetyltransf"/>
</dbReference>
<dbReference type="SUPFAM" id="SSF55729">
    <property type="entry name" value="Acyl-CoA N-acyltransferases (Nat)"/>
    <property type="match status" value="1"/>
</dbReference>
<evidence type="ECO:0000256" key="2">
    <source>
        <dbReference type="ARBA" id="ARBA00023315"/>
    </source>
</evidence>
<dbReference type="RefSeq" id="WP_124539977.1">
    <property type="nucleotide sequence ID" value="NZ_QUSW01000002.1"/>
</dbReference>
<protein>
    <submittedName>
        <fullName evidence="4">GNAT family N-acetyltransferase</fullName>
    </submittedName>
</protein>
<evidence type="ECO:0000259" key="3">
    <source>
        <dbReference type="PROSITE" id="PS51186"/>
    </source>
</evidence>
<dbReference type="Gene3D" id="3.40.630.30">
    <property type="match status" value="1"/>
</dbReference>
<dbReference type="InterPro" id="IPR016181">
    <property type="entry name" value="Acyl_CoA_acyltransferase"/>
</dbReference>
<dbReference type="OrthoDB" id="7992078at2"/>